<dbReference type="NCBIfam" id="TIGR00589">
    <property type="entry name" value="ogt"/>
    <property type="match status" value="1"/>
</dbReference>
<feature type="domain" description="Methylated-DNA-[protein]-cysteine S-methyltransferase DNA binding" evidence="2">
    <location>
        <begin position="92"/>
        <end position="171"/>
    </location>
</feature>
<evidence type="ECO:0000313" key="3">
    <source>
        <dbReference type="EMBL" id="GAA3032640.1"/>
    </source>
</evidence>
<organism evidence="3 4">
    <name type="scientific">Gordonia defluvii</name>
    <dbReference type="NCBI Taxonomy" id="283718"/>
    <lineage>
        <taxon>Bacteria</taxon>
        <taxon>Bacillati</taxon>
        <taxon>Actinomycetota</taxon>
        <taxon>Actinomycetes</taxon>
        <taxon>Mycobacteriales</taxon>
        <taxon>Gordoniaceae</taxon>
        <taxon>Gordonia</taxon>
    </lineage>
</organism>
<dbReference type="Proteomes" id="UP001501035">
    <property type="component" value="Unassembled WGS sequence"/>
</dbReference>
<dbReference type="Gene3D" id="1.10.10.10">
    <property type="entry name" value="Winged helix-like DNA-binding domain superfamily/Winged helix DNA-binding domain"/>
    <property type="match status" value="1"/>
</dbReference>
<evidence type="ECO:0000256" key="1">
    <source>
        <dbReference type="ARBA" id="ARBA00022763"/>
    </source>
</evidence>
<evidence type="ECO:0000259" key="2">
    <source>
        <dbReference type="Pfam" id="PF01035"/>
    </source>
</evidence>
<dbReference type="RefSeq" id="WP_344716481.1">
    <property type="nucleotide sequence ID" value="NZ_BAAAVS010000019.1"/>
</dbReference>
<keyword evidence="1" id="KW-0227">DNA damage</keyword>
<keyword evidence="4" id="KW-1185">Reference proteome</keyword>
<protein>
    <submittedName>
        <fullName evidence="3">Methylated-DNA--[protein]-cysteine S-methyltransferase</fullName>
    </submittedName>
</protein>
<dbReference type="InterPro" id="IPR014048">
    <property type="entry name" value="MethylDNA_cys_MeTrfase_DNA-bd"/>
</dbReference>
<dbReference type="PANTHER" id="PTHR10815:SF13">
    <property type="entry name" value="METHYLATED-DNA--PROTEIN-CYSTEINE METHYLTRANSFERASE"/>
    <property type="match status" value="1"/>
</dbReference>
<comment type="caution">
    <text evidence="3">The sequence shown here is derived from an EMBL/GenBank/DDBJ whole genome shotgun (WGS) entry which is preliminary data.</text>
</comment>
<dbReference type="EMBL" id="BAAAVS010000019">
    <property type="protein sequence ID" value="GAA3032640.1"/>
    <property type="molecule type" value="Genomic_DNA"/>
</dbReference>
<proteinExistence type="predicted"/>
<dbReference type="InterPro" id="IPR036388">
    <property type="entry name" value="WH-like_DNA-bd_sf"/>
</dbReference>
<dbReference type="InterPro" id="IPR036217">
    <property type="entry name" value="MethylDNA_cys_MeTrfase_DNAb"/>
</dbReference>
<accession>A0ABP6L7P4</accession>
<name>A0ABP6L7P4_9ACTN</name>
<evidence type="ECO:0000313" key="4">
    <source>
        <dbReference type="Proteomes" id="UP001501035"/>
    </source>
</evidence>
<sequence length="172" mass="18217">MTDVDKTSTAHRLTVPTPNGPFTVIHLDGAVLASGWTDDPGYLTALIHPRLRPATLTAGVGDRTPIIEAVTAYHDGDTAAVEEIAVAQVGGPFIEQAWKVLRTVPAGQTRTYSEFAELAGNGQAVRAAASACASNAAALFVPCHRIQRSDGTLGGFRYGLAVKRWLLDHEGR</sequence>
<gene>
    <name evidence="3" type="ORF">GCM10010528_12230</name>
</gene>
<reference evidence="4" key="1">
    <citation type="journal article" date="2019" name="Int. J. Syst. Evol. Microbiol.">
        <title>The Global Catalogue of Microorganisms (GCM) 10K type strain sequencing project: providing services to taxonomists for standard genome sequencing and annotation.</title>
        <authorList>
            <consortium name="The Broad Institute Genomics Platform"/>
            <consortium name="The Broad Institute Genome Sequencing Center for Infectious Disease"/>
            <person name="Wu L."/>
            <person name="Ma J."/>
        </authorList>
    </citation>
    <scope>NUCLEOTIDE SEQUENCE [LARGE SCALE GENOMIC DNA]</scope>
    <source>
        <strain evidence="4">JCM 14234</strain>
    </source>
</reference>
<dbReference type="Pfam" id="PF01035">
    <property type="entry name" value="DNA_binding_1"/>
    <property type="match status" value="1"/>
</dbReference>
<dbReference type="CDD" id="cd06445">
    <property type="entry name" value="ATase"/>
    <property type="match status" value="1"/>
</dbReference>
<dbReference type="PANTHER" id="PTHR10815">
    <property type="entry name" value="METHYLATED-DNA--PROTEIN-CYSTEINE METHYLTRANSFERASE"/>
    <property type="match status" value="1"/>
</dbReference>
<dbReference type="SUPFAM" id="SSF46767">
    <property type="entry name" value="Methylated DNA-protein cysteine methyltransferase, C-terminal domain"/>
    <property type="match status" value="1"/>
</dbReference>